<evidence type="ECO:0000313" key="2">
    <source>
        <dbReference type="Proteomes" id="UP001059401"/>
    </source>
</evidence>
<sequence length="380" mass="43929">MAQGLGKNSPVVLSLGRESYEALIERHGQYVRWRQAKKCPCVTGNNQPDIHCKKCGGSGSLYDYQKDYTGYLRLRVMHGIVELPEEYENCMIENVYNYAGVEFEFVKSGRYIQLIDPERSITQGEILDISFTDNLISFLEEAKLERVCKGYYRVPNLNVPHSKIEGVLYKPFCDLVDIEELKAPDGENIKIKDYRKDGVRVESDEDYPFLTARNIRYMKPPKFVILSQNLNKETMELLHKHSGDAVCSFPYYYDVAEGDIITVLSGTITNKIVLKKQNESDEDIIPEFFVEKIVSIETTKERFIEGEDFILAEANRIFWIGNKKINKGEYFSITFKYNPTYRVVKNIPSLRTSEDQRIPRKVVLQLFSSFQEKGRVHING</sequence>
<reference evidence="1" key="1">
    <citation type="submission" date="2019-04" db="EMBL/GenBank/DDBJ databases">
        <title>Whole genome sequencing of oral phylogroup 2 treponemes.</title>
        <authorList>
            <person name="Chan Y."/>
            <person name="Zeng H.H."/>
            <person name="Yu X.L."/>
            <person name="Leung W.K."/>
            <person name="Watt R.M."/>
        </authorList>
    </citation>
    <scope>NUCLEOTIDE SEQUENCE</scope>
    <source>
        <strain evidence="1">OMZ 847</strain>
    </source>
</reference>
<dbReference type="Proteomes" id="UP001059401">
    <property type="component" value="Chromosome"/>
</dbReference>
<accession>A0ABY5HSU3</accession>
<gene>
    <name evidence="1" type="ORF">E4N76_00575</name>
</gene>
<proteinExistence type="predicted"/>
<evidence type="ECO:0000313" key="1">
    <source>
        <dbReference type="EMBL" id="UTY27644.1"/>
    </source>
</evidence>
<dbReference type="EMBL" id="CP038802">
    <property type="protein sequence ID" value="UTY27644.1"/>
    <property type="molecule type" value="Genomic_DNA"/>
</dbReference>
<name>A0ABY5HSU3_9SPIR</name>
<keyword evidence="2" id="KW-1185">Reference proteome</keyword>
<protein>
    <submittedName>
        <fullName evidence="1">Uncharacterized protein</fullName>
    </submittedName>
</protein>
<dbReference type="RefSeq" id="WP_255805667.1">
    <property type="nucleotide sequence ID" value="NZ_CP038802.1"/>
</dbReference>
<organism evidence="1 2">
    <name type="scientific">Treponema putidum</name>
    <dbReference type="NCBI Taxonomy" id="221027"/>
    <lineage>
        <taxon>Bacteria</taxon>
        <taxon>Pseudomonadati</taxon>
        <taxon>Spirochaetota</taxon>
        <taxon>Spirochaetia</taxon>
        <taxon>Spirochaetales</taxon>
        <taxon>Treponemataceae</taxon>
        <taxon>Treponema</taxon>
    </lineage>
</organism>